<comment type="caution">
    <text evidence="1">The sequence shown here is derived from an EMBL/GenBank/DDBJ whole genome shotgun (WGS) entry which is preliminary data.</text>
</comment>
<dbReference type="AlphaFoldDB" id="B0MA73"/>
<proteinExistence type="predicted"/>
<dbReference type="Proteomes" id="UP000004935">
    <property type="component" value="Unassembled WGS sequence"/>
</dbReference>
<dbReference type="STRING" id="411490.ANACAC_00447"/>
<keyword evidence="2" id="KW-1185">Reference proteome</keyword>
<name>B0MA73_ANACD</name>
<accession>B0MA73</accession>
<dbReference type="HOGENOM" id="CLU_1674277_0_0_9"/>
<reference evidence="1" key="2">
    <citation type="submission" date="2013-11" db="EMBL/GenBank/DDBJ databases">
        <title>Draft genome sequence of Anaerostipes caccae (DSM 14662).</title>
        <authorList>
            <person name="Sudarsanam P."/>
            <person name="Ley R."/>
            <person name="Guruge J."/>
            <person name="Turnbaugh P.J."/>
            <person name="Mahowald M."/>
            <person name="Liep D."/>
            <person name="Gordon J."/>
        </authorList>
    </citation>
    <scope>NUCLEOTIDE SEQUENCE</scope>
    <source>
        <strain evidence="1">DSM 14662</strain>
    </source>
</reference>
<evidence type="ECO:0000313" key="2">
    <source>
        <dbReference type="Proteomes" id="UP000004935"/>
    </source>
</evidence>
<dbReference type="EMBL" id="ABAX03000003">
    <property type="protein sequence ID" value="EDR98914.1"/>
    <property type="molecule type" value="Genomic_DNA"/>
</dbReference>
<reference evidence="1" key="1">
    <citation type="submission" date="2007-11" db="EMBL/GenBank/DDBJ databases">
        <authorList>
            <person name="Fulton L."/>
            <person name="Clifton S."/>
            <person name="Fulton B."/>
            <person name="Xu J."/>
            <person name="Minx P."/>
            <person name="Pepin K.H."/>
            <person name="Johnson M."/>
            <person name="Thiruvilangam P."/>
            <person name="Bhonagiri V."/>
            <person name="Nash W.E."/>
            <person name="Mardis E.R."/>
            <person name="Wilson R.K."/>
        </authorList>
    </citation>
    <scope>NUCLEOTIDE SEQUENCE [LARGE SCALE GENOMIC DNA]</scope>
    <source>
        <strain evidence="1">DSM 14662</strain>
    </source>
</reference>
<organism evidence="1 2">
    <name type="scientific">Anaerostipes caccae (strain DSM 14662 / CCUG 47493 / JCM 13470 / NCIMB 13811 / L1-92)</name>
    <dbReference type="NCBI Taxonomy" id="411490"/>
    <lineage>
        <taxon>Bacteria</taxon>
        <taxon>Bacillati</taxon>
        <taxon>Bacillota</taxon>
        <taxon>Clostridia</taxon>
        <taxon>Lachnospirales</taxon>
        <taxon>Lachnospiraceae</taxon>
        <taxon>Anaerostipes</taxon>
    </lineage>
</organism>
<evidence type="ECO:0000313" key="1">
    <source>
        <dbReference type="EMBL" id="EDR98914.1"/>
    </source>
</evidence>
<sequence>MGSSPVGVNAADRCKGEQIGQVVGGHVSDRTVAGTLDIAGCDYVPDRYVIGQEKDGFLLYGGGNRLGEGSSQHLPEAVLRMMVEKLSFSGFYRGEASQDQDSGFVVKNWFNFMYHVFHRRVSFLVFFISNGNGFFLRIQGKIFLPCKTRCVNILTYV</sequence>
<protein>
    <submittedName>
        <fullName evidence="1">Uncharacterized protein</fullName>
    </submittedName>
</protein>
<gene>
    <name evidence="1" type="ORF">ANACAC_00447</name>
</gene>
<dbReference type="eggNOG" id="ENOG502ZEZ8">
    <property type="taxonomic scope" value="Bacteria"/>
</dbReference>